<sequence length="450" mass="47167">MGLNSNSTLRSKQNGNILIVFTIALFALIGMASLALDGGHLLLNKGKLQNLVDAAALHAATELDEGATHEQARAAVVTLIELNITHNDHHELASAIDFSSVNNGLDQMTAQLNVEFSQLPDPFIQDNNESAKYVKVSLYQLELNNFLADVFSFNKQVSATALSGPSSDISNCYQDLVPMVVCADTANAGIDGANEYGLKEYSLNLMKIGSNSNAPIGPGNFQLLRLGSNTGAADIRAAMAGDTDLGTVCFTSGISNQSVPTEPGNTVGPVAQGLNTRMGEWHGPVNSTDHLRDTNICEGATIELDENGNALEAGAAAKSYTFNDYDSDVAQYLSDANTSCDATNPISGGNIIAEMSDGSQVASSDRRILQVVIADCSGTTNGANDLDFLDVGCFFMTQKVGSSGPTSYVVGEFINSGGNCTDSGTPSITPVDNDGPYKIVLFHVPGSSDS</sequence>
<dbReference type="OrthoDB" id="6350731at2"/>
<organism evidence="3 4">
    <name type="scientific">Moritella yayanosii</name>
    <dbReference type="NCBI Taxonomy" id="69539"/>
    <lineage>
        <taxon>Bacteria</taxon>
        <taxon>Pseudomonadati</taxon>
        <taxon>Pseudomonadota</taxon>
        <taxon>Gammaproteobacteria</taxon>
        <taxon>Alteromonadales</taxon>
        <taxon>Moritellaceae</taxon>
        <taxon>Moritella</taxon>
    </lineage>
</organism>
<gene>
    <name evidence="3" type="ORF">MORIYA_0834</name>
</gene>
<reference evidence="4" key="1">
    <citation type="submission" date="2018-05" db="EMBL/GenBank/DDBJ databases">
        <authorList>
            <person name="Cea G.-C."/>
            <person name="William W."/>
        </authorList>
    </citation>
    <scope>NUCLEOTIDE SEQUENCE [LARGE SCALE GENOMIC DNA]</scope>
    <source>
        <strain evidence="4">DB21MT 5</strain>
    </source>
</reference>
<keyword evidence="1" id="KW-0472">Membrane</keyword>
<feature type="transmembrane region" description="Helical" evidence="1">
    <location>
        <begin position="15"/>
        <end position="36"/>
    </location>
</feature>
<protein>
    <recommendedName>
        <fullName evidence="2">Putative Flp pilus-assembly TadG-like N-terminal domain-containing protein</fullName>
    </recommendedName>
</protein>
<dbReference type="InterPro" id="IPR028087">
    <property type="entry name" value="Tad_N"/>
</dbReference>
<keyword evidence="4" id="KW-1185">Reference proteome</keyword>
<dbReference type="KEGG" id="mya:MORIYA_0834"/>
<evidence type="ECO:0000313" key="4">
    <source>
        <dbReference type="Proteomes" id="UP000250163"/>
    </source>
</evidence>
<dbReference type="AlphaFoldDB" id="A0A330LLM4"/>
<dbReference type="RefSeq" id="WP_112712882.1">
    <property type="nucleotide sequence ID" value="NZ_LS483250.1"/>
</dbReference>
<dbReference type="Pfam" id="PF13400">
    <property type="entry name" value="Tad"/>
    <property type="match status" value="1"/>
</dbReference>
<proteinExistence type="predicted"/>
<name>A0A330LLM4_9GAMM</name>
<evidence type="ECO:0000313" key="3">
    <source>
        <dbReference type="EMBL" id="SQD77312.1"/>
    </source>
</evidence>
<accession>A0A330LLM4</accession>
<dbReference type="Proteomes" id="UP000250163">
    <property type="component" value="Chromosome MORIYA"/>
</dbReference>
<dbReference type="EMBL" id="LS483250">
    <property type="protein sequence ID" value="SQD77312.1"/>
    <property type="molecule type" value="Genomic_DNA"/>
</dbReference>
<evidence type="ECO:0000259" key="2">
    <source>
        <dbReference type="Pfam" id="PF13400"/>
    </source>
</evidence>
<evidence type="ECO:0000256" key="1">
    <source>
        <dbReference type="SAM" id="Phobius"/>
    </source>
</evidence>
<feature type="domain" description="Putative Flp pilus-assembly TadG-like N-terminal" evidence="2">
    <location>
        <begin position="15"/>
        <end position="61"/>
    </location>
</feature>
<keyword evidence="1" id="KW-0812">Transmembrane</keyword>
<keyword evidence="1" id="KW-1133">Transmembrane helix</keyword>